<keyword evidence="7 10" id="KW-0560">Oxidoreductase</keyword>
<dbReference type="InterPro" id="IPR013328">
    <property type="entry name" value="6PGD_dom2"/>
</dbReference>
<gene>
    <name evidence="14" type="ORF">SAMN05216214_11936</name>
</gene>
<dbReference type="AlphaFoldDB" id="A0A1H7SJ14"/>
<dbReference type="SUPFAM" id="SSF51735">
    <property type="entry name" value="NAD(P)-binding Rossmann-fold domains"/>
    <property type="match status" value="1"/>
</dbReference>
<dbReference type="InterPro" id="IPR003710">
    <property type="entry name" value="ApbA"/>
</dbReference>
<dbReference type="InterPro" id="IPR008927">
    <property type="entry name" value="6-PGluconate_DH-like_C_sf"/>
</dbReference>
<keyword evidence="11" id="KW-0812">Transmembrane</keyword>
<dbReference type="FunFam" id="1.10.1040.10:FF:000017">
    <property type="entry name" value="2-dehydropantoate 2-reductase"/>
    <property type="match status" value="1"/>
</dbReference>
<comment type="pathway">
    <text evidence="1 10">Cofactor biosynthesis; (R)-pantothenate biosynthesis; (R)-pantoate from 3-methyl-2-oxobutanoate: step 2/2.</text>
</comment>
<dbReference type="SUPFAM" id="SSF48179">
    <property type="entry name" value="6-phosphogluconate dehydrogenase C-terminal domain-like"/>
    <property type="match status" value="1"/>
</dbReference>
<reference evidence="14 15" key="1">
    <citation type="submission" date="2016-10" db="EMBL/GenBank/DDBJ databases">
        <authorList>
            <person name="de Groot N.N."/>
        </authorList>
    </citation>
    <scope>NUCLEOTIDE SEQUENCE [LARGE SCALE GENOMIC DNA]</scope>
    <source>
        <strain evidence="14 15">JCM 19513</strain>
    </source>
</reference>
<evidence type="ECO:0000313" key="14">
    <source>
        <dbReference type="EMBL" id="SEL72622.1"/>
    </source>
</evidence>
<evidence type="ECO:0000256" key="2">
    <source>
        <dbReference type="ARBA" id="ARBA00007870"/>
    </source>
</evidence>
<dbReference type="Gene3D" id="1.10.1040.10">
    <property type="entry name" value="N-(1-d-carboxylethyl)-l-norvaline Dehydrogenase, domain 2"/>
    <property type="match status" value="1"/>
</dbReference>
<feature type="domain" description="Ketopantoate reductase C-terminal" evidence="13">
    <location>
        <begin position="186"/>
        <end position="308"/>
    </location>
</feature>
<dbReference type="EMBL" id="FOAS01000019">
    <property type="protein sequence ID" value="SEL72622.1"/>
    <property type="molecule type" value="Genomic_DNA"/>
</dbReference>
<evidence type="ECO:0000256" key="9">
    <source>
        <dbReference type="ARBA" id="ARBA00048793"/>
    </source>
</evidence>
<evidence type="ECO:0000313" key="15">
    <source>
        <dbReference type="Proteomes" id="UP000185766"/>
    </source>
</evidence>
<comment type="function">
    <text evidence="10">Catalyzes the NADPH-dependent reduction of ketopantoate into pantoic acid.</text>
</comment>
<dbReference type="Proteomes" id="UP000185766">
    <property type="component" value="Unassembled WGS sequence"/>
</dbReference>
<dbReference type="UniPathway" id="UPA00028">
    <property type="reaction ID" value="UER00004"/>
</dbReference>
<dbReference type="PANTHER" id="PTHR21708:SF26">
    <property type="entry name" value="2-DEHYDROPANTOATE 2-REDUCTASE"/>
    <property type="match status" value="1"/>
</dbReference>
<organism evidence="14 15">
    <name type="scientific">Atopomonas hussainii</name>
    <dbReference type="NCBI Taxonomy" id="1429083"/>
    <lineage>
        <taxon>Bacteria</taxon>
        <taxon>Pseudomonadati</taxon>
        <taxon>Pseudomonadota</taxon>
        <taxon>Gammaproteobacteria</taxon>
        <taxon>Pseudomonadales</taxon>
        <taxon>Pseudomonadaceae</taxon>
        <taxon>Atopomonas</taxon>
    </lineage>
</organism>
<evidence type="ECO:0000256" key="5">
    <source>
        <dbReference type="ARBA" id="ARBA00022655"/>
    </source>
</evidence>
<evidence type="ECO:0000256" key="3">
    <source>
        <dbReference type="ARBA" id="ARBA00013014"/>
    </source>
</evidence>
<dbReference type="NCBIfam" id="NF004887">
    <property type="entry name" value="PRK06249.1"/>
    <property type="match status" value="1"/>
</dbReference>
<dbReference type="EC" id="1.1.1.169" evidence="3 10"/>
<evidence type="ECO:0000256" key="6">
    <source>
        <dbReference type="ARBA" id="ARBA00022857"/>
    </source>
</evidence>
<accession>A0A1H7SJ14</accession>
<dbReference type="GO" id="GO:0005737">
    <property type="term" value="C:cytoplasm"/>
    <property type="evidence" value="ECO:0007669"/>
    <property type="project" value="TreeGrafter"/>
</dbReference>
<comment type="similarity">
    <text evidence="2 10">Belongs to the ketopantoate reductase family.</text>
</comment>
<dbReference type="InterPro" id="IPR036291">
    <property type="entry name" value="NAD(P)-bd_dom_sf"/>
</dbReference>
<evidence type="ECO:0000256" key="7">
    <source>
        <dbReference type="ARBA" id="ARBA00023002"/>
    </source>
</evidence>
<keyword evidence="6 10" id="KW-0521">NADP</keyword>
<evidence type="ECO:0000256" key="8">
    <source>
        <dbReference type="ARBA" id="ARBA00032024"/>
    </source>
</evidence>
<feature type="domain" description="Ketopantoate reductase N-terminal" evidence="12">
    <location>
        <begin position="8"/>
        <end position="156"/>
    </location>
</feature>
<evidence type="ECO:0000256" key="11">
    <source>
        <dbReference type="SAM" id="Phobius"/>
    </source>
</evidence>
<protein>
    <recommendedName>
        <fullName evidence="4 10">2-dehydropantoate 2-reductase</fullName>
        <ecNumber evidence="3 10">1.1.1.169</ecNumber>
    </recommendedName>
    <alternativeName>
        <fullName evidence="8 10">Ketopantoate reductase</fullName>
    </alternativeName>
</protein>
<dbReference type="STRING" id="1429083.GCA_001885685_02513"/>
<dbReference type="InterPro" id="IPR051402">
    <property type="entry name" value="KPR-Related"/>
</dbReference>
<dbReference type="Pfam" id="PF02558">
    <property type="entry name" value="ApbA"/>
    <property type="match status" value="1"/>
</dbReference>
<keyword evidence="5 10" id="KW-0566">Pantothenate biosynthesis</keyword>
<dbReference type="GO" id="GO:0015940">
    <property type="term" value="P:pantothenate biosynthetic process"/>
    <property type="evidence" value="ECO:0007669"/>
    <property type="project" value="UniProtKB-UniPathway"/>
</dbReference>
<keyword evidence="15" id="KW-1185">Reference proteome</keyword>
<dbReference type="RefSeq" id="WP_074870431.1">
    <property type="nucleotide sequence ID" value="NZ_FOAS01000019.1"/>
</dbReference>
<dbReference type="Pfam" id="PF08546">
    <property type="entry name" value="ApbA_C"/>
    <property type="match status" value="1"/>
</dbReference>
<sequence>MDYTNARIGVLGAGAIGAFYGVLLARAGADVHFLLRSDFVAAREQGLVIEHAEQGELTLNPAQVYQSAADMPPCDIVLVCNKTTNNAEMAPLINQVAAPSAAVVLLQNGYAVEDELRAQLPADRHLLAGLCFICVHRKAPARVCHQAYGGLNLAYHSGPAADGAALAKALSTRFKAAAIDSHVLPDVTTARWQKLVWNIPYNGLSVLLDASTGELMADADSRALIAQMMAEVMAGAAACGASLPADLVAKMLAATERMPDYFPSMYHDYAQQRPLELAAIYAAPLKAAIGNGVNMPQVQMLLNCLRFKTQAED</sequence>
<comment type="catalytic activity">
    <reaction evidence="9 10">
        <text>(R)-pantoate + NADP(+) = 2-dehydropantoate + NADPH + H(+)</text>
        <dbReference type="Rhea" id="RHEA:16233"/>
        <dbReference type="ChEBI" id="CHEBI:11561"/>
        <dbReference type="ChEBI" id="CHEBI:15378"/>
        <dbReference type="ChEBI" id="CHEBI:15980"/>
        <dbReference type="ChEBI" id="CHEBI:57783"/>
        <dbReference type="ChEBI" id="CHEBI:58349"/>
        <dbReference type="EC" id="1.1.1.169"/>
    </reaction>
</comment>
<evidence type="ECO:0000259" key="12">
    <source>
        <dbReference type="Pfam" id="PF02558"/>
    </source>
</evidence>
<keyword evidence="11" id="KW-0472">Membrane</keyword>
<evidence type="ECO:0000256" key="4">
    <source>
        <dbReference type="ARBA" id="ARBA00019465"/>
    </source>
</evidence>
<evidence type="ECO:0000256" key="10">
    <source>
        <dbReference type="RuleBase" id="RU362068"/>
    </source>
</evidence>
<feature type="transmembrane region" description="Helical" evidence="11">
    <location>
        <begin position="6"/>
        <end position="27"/>
    </location>
</feature>
<evidence type="ECO:0000256" key="1">
    <source>
        <dbReference type="ARBA" id="ARBA00004994"/>
    </source>
</evidence>
<dbReference type="NCBIfam" id="TIGR00745">
    <property type="entry name" value="apbA_panE"/>
    <property type="match status" value="1"/>
</dbReference>
<keyword evidence="11" id="KW-1133">Transmembrane helix</keyword>
<dbReference type="InterPro" id="IPR013752">
    <property type="entry name" value="KPA_reductase"/>
</dbReference>
<dbReference type="Gene3D" id="3.40.50.720">
    <property type="entry name" value="NAD(P)-binding Rossmann-like Domain"/>
    <property type="match status" value="1"/>
</dbReference>
<proteinExistence type="inferred from homology"/>
<dbReference type="PANTHER" id="PTHR21708">
    <property type="entry name" value="PROBABLE 2-DEHYDROPANTOATE 2-REDUCTASE"/>
    <property type="match status" value="1"/>
</dbReference>
<dbReference type="InterPro" id="IPR013332">
    <property type="entry name" value="KPR_N"/>
</dbReference>
<name>A0A1H7SJ14_9GAMM</name>
<dbReference type="GO" id="GO:0008677">
    <property type="term" value="F:2-dehydropantoate 2-reductase activity"/>
    <property type="evidence" value="ECO:0007669"/>
    <property type="project" value="UniProtKB-EC"/>
</dbReference>
<evidence type="ECO:0000259" key="13">
    <source>
        <dbReference type="Pfam" id="PF08546"/>
    </source>
</evidence>